<name>A0A1E2VCI7_9GAMM</name>
<dbReference type="InterPro" id="IPR050188">
    <property type="entry name" value="RluA_PseudoU_synthase"/>
</dbReference>
<keyword evidence="11" id="KW-1185">Reference proteome</keyword>
<dbReference type="PANTHER" id="PTHR21600:SF44">
    <property type="entry name" value="RIBOSOMAL LARGE SUBUNIT PSEUDOURIDINE SYNTHASE D"/>
    <property type="match status" value="1"/>
</dbReference>
<feature type="active site" evidence="6">
    <location>
        <position position="138"/>
    </location>
</feature>
<dbReference type="EMBL" id="MDTQ01000001">
    <property type="protein sequence ID" value="ODC04536.1"/>
    <property type="molecule type" value="Genomic_DNA"/>
</dbReference>
<dbReference type="FunFam" id="3.30.2350.10:FF:000006">
    <property type="entry name" value="Pseudouridine synthase"/>
    <property type="match status" value="1"/>
</dbReference>
<keyword evidence="2 7" id="KW-0694">RNA-binding</keyword>
<evidence type="ECO:0000313" key="10">
    <source>
        <dbReference type="EMBL" id="ODC04536.1"/>
    </source>
</evidence>
<dbReference type="CDD" id="cd00165">
    <property type="entry name" value="S4"/>
    <property type="match status" value="1"/>
</dbReference>
<dbReference type="SMART" id="SM00363">
    <property type="entry name" value="S4"/>
    <property type="match status" value="1"/>
</dbReference>
<evidence type="ECO:0000256" key="7">
    <source>
        <dbReference type="PROSITE-ProRule" id="PRU00182"/>
    </source>
</evidence>
<dbReference type="InterPro" id="IPR020103">
    <property type="entry name" value="PsdUridine_synth_cat_dom_sf"/>
</dbReference>
<dbReference type="PROSITE" id="PS01129">
    <property type="entry name" value="PSI_RLU"/>
    <property type="match status" value="1"/>
</dbReference>
<dbReference type="InterPro" id="IPR006145">
    <property type="entry name" value="PsdUridine_synth_RsuA/RluA"/>
</dbReference>
<comment type="caution">
    <text evidence="10">The sequence shown here is derived from an EMBL/GenBank/DDBJ whole genome shotgun (WGS) entry which is preliminary data.</text>
</comment>
<protein>
    <recommendedName>
        <fullName evidence="8">Pseudouridine synthase</fullName>
        <ecNumber evidence="8">5.4.99.-</ecNumber>
    </recommendedName>
</protein>
<reference evidence="10 11" key="1">
    <citation type="submission" date="2016-08" db="EMBL/GenBank/DDBJ databases">
        <authorList>
            <person name="Seilhamer J.J."/>
        </authorList>
    </citation>
    <scope>NUCLEOTIDE SEQUENCE [LARGE SCALE GENOMIC DNA]</scope>
    <source>
        <strain evidence="10 11">PH27A</strain>
    </source>
</reference>
<dbReference type="STRING" id="197479.BFW38_14360"/>
<dbReference type="Pfam" id="PF00849">
    <property type="entry name" value="PseudoU_synth_2"/>
    <property type="match status" value="1"/>
</dbReference>
<dbReference type="GO" id="GO:0160140">
    <property type="term" value="F:23S rRNA pseudouridine(1911/1915/1917) synthase activity"/>
    <property type="evidence" value="ECO:0007669"/>
    <property type="project" value="UniProtKB-EC"/>
</dbReference>
<organism evidence="10 11">
    <name type="scientific">Terasakiispira papahanaumokuakeensis</name>
    <dbReference type="NCBI Taxonomy" id="197479"/>
    <lineage>
        <taxon>Bacteria</taxon>
        <taxon>Pseudomonadati</taxon>
        <taxon>Pseudomonadota</taxon>
        <taxon>Gammaproteobacteria</taxon>
        <taxon>Oceanospirillales</taxon>
        <taxon>Terasakiispira</taxon>
    </lineage>
</organism>
<gene>
    <name evidence="10" type="ORF">BFW38_14360</name>
</gene>
<dbReference type="InterPro" id="IPR006225">
    <property type="entry name" value="PsdUridine_synth_RluC/D"/>
</dbReference>
<dbReference type="Proteomes" id="UP000094291">
    <property type="component" value="Unassembled WGS sequence"/>
</dbReference>
<comment type="catalytic activity">
    <reaction evidence="8">
        <text>a uridine in RNA = a pseudouridine in RNA</text>
        <dbReference type="Rhea" id="RHEA:48348"/>
        <dbReference type="Rhea" id="RHEA-COMP:12068"/>
        <dbReference type="Rhea" id="RHEA-COMP:12069"/>
        <dbReference type="ChEBI" id="CHEBI:65314"/>
        <dbReference type="ChEBI" id="CHEBI:65315"/>
    </reaction>
</comment>
<dbReference type="PANTHER" id="PTHR21600">
    <property type="entry name" value="MITOCHONDRIAL RNA PSEUDOURIDINE SYNTHASE"/>
    <property type="match status" value="1"/>
</dbReference>
<comment type="catalytic activity">
    <reaction evidence="4">
        <text>uridine(1911/1915/1917) in 23S rRNA = pseudouridine(1911/1915/1917) in 23S rRNA</text>
        <dbReference type="Rhea" id="RHEA:42524"/>
        <dbReference type="Rhea" id="RHEA-COMP:10097"/>
        <dbReference type="Rhea" id="RHEA-COMP:10098"/>
        <dbReference type="ChEBI" id="CHEBI:65314"/>
        <dbReference type="ChEBI" id="CHEBI:65315"/>
        <dbReference type="EC" id="5.4.99.23"/>
    </reaction>
</comment>
<dbReference type="OrthoDB" id="9807829at2"/>
<evidence type="ECO:0000256" key="3">
    <source>
        <dbReference type="ARBA" id="ARBA00023235"/>
    </source>
</evidence>
<dbReference type="PROSITE" id="PS50889">
    <property type="entry name" value="S4"/>
    <property type="match status" value="1"/>
</dbReference>
<dbReference type="GO" id="GO:0003723">
    <property type="term" value="F:RNA binding"/>
    <property type="evidence" value="ECO:0007669"/>
    <property type="project" value="UniProtKB-KW"/>
</dbReference>
<dbReference type="NCBIfam" id="TIGR00005">
    <property type="entry name" value="rluA_subfam"/>
    <property type="match status" value="1"/>
</dbReference>
<sequence>MPQRLQQSVEVTEKLTGLRLDQAAAELFPDFSRARLQQWVRDGGLTLNGHTAKPKDKVALGDQLVLEVELEVQTDHQAQAIALDIVYEDEAIIVLNKPAGLVVHPAAGHQDGTLLNALLHHEPMLDKVPRAGIVHRLDKDTSGLMVVARSLEAQNSLVTQLQDRSMGREYDAVVVGALISGGTVDAPIGRHPKDRKRQAVVSHGGKPAVTHYRVVERFRGHSHIRCKLETGRTHQIRVHMAHLHHALVGDPVYAGRMRIPPGSSDALKEIVRVFPRQALHARQLTLQHPLTGETMTWRRDSPEDMQTLLRILAEDTAAFS</sequence>
<accession>A0A1E2VCI7</accession>
<evidence type="ECO:0000256" key="5">
    <source>
        <dbReference type="ARBA" id="ARBA00056072"/>
    </source>
</evidence>
<dbReference type="Gene3D" id="3.30.2350.10">
    <property type="entry name" value="Pseudouridine synthase"/>
    <property type="match status" value="1"/>
</dbReference>
<dbReference type="CDD" id="cd02869">
    <property type="entry name" value="PseudoU_synth_RluA_like"/>
    <property type="match status" value="1"/>
</dbReference>
<feature type="domain" description="RNA-binding S4" evidence="9">
    <location>
        <begin position="18"/>
        <end position="78"/>
    </location>
</feature>
<dbReference type="Pfam" id="PF01479">
    <property type="entry name" value="S4"/>
    <property type="match status" value="1"/>
</dbReference>
<evidence type="ECO:0000259" key="9">
    <source>
        <dbReference type="SMART" id="SM00363"/>
    </source>
</evidence>
<evidence type="ECO:0000256" key="8">
    <source>
        <dbReference type="RuleBase" id="RU362028"/>
    </source>
</evidence>
<evidence type="ECO:0000256" key="6">
    <source>
        <dbReference type="PIRSR" id="PIRSR606225-1"/>
    </source>
</evidence>
<dbReference type="RefSeq" id="WP_068999520.1">
    <property type="nucleotide sequence ID" value="NZ_MDTQ01000001.1"/>
</dbReference>
<dbReference type="GO" id="GO:0000455">
    <property type="term" value="P:enzyme-directed rRNA pseudouridine synthesis"/>
    <property type="evidence" value="ECO:0007669"/>
    <property type="project" value="UniProtKB-ARBA"/>
</dbReference>
<dbReference type="NCBIfam" id="NF008385">
    <property type="entry name" value="PRK11180.1"/>
    <property type="match status" value="1"/>
</dbReference>
<dbReference type="AlphaFoldDB" id="A0A1E2VCI7"/>
<comment type="function">
    <text evidence="5">Responsible for synthesis of pseudouridine from uracil at positions 1911, 1915 and 1917 in 23S ribosomal RNA.</text>
</comment>
<dbReference type="SUPFAM" id="SSF55174">
    <property type="entry name" value="Alpha-L RNA-binding motif"/>
    <property type="match status" value="1"/>
</dbReference>
<evidence type="ECO:0000256" key="1">
    <source>
        <dbReference type="ARBA" id="ARBA00010876"/>
    </source>
</evidence>
<dbReference type="InterPro" id="IPR036986">
    <property type="entry name" value="S4_RNA-bd_sf"/>
</dbReference>
<comment type="similarity">
    <text evidence="1 8">Belongs to the pseudouridine synthase RluA family.</text>
</comment>
<proteinExistence type="inferred from homology"/>
<keyword evidence="3 8" id="KW-0413">Isomerase</keyword>
<evidence type="ECO:0000256" key="4">
    <source>
        <dbReference type="ARBA" id="ARBA00036882"/>
    </source>
</evidence>
<evidence type="ECO:0000256" key="2">
    <source>
        <dbReference type="ARBA" id="ARBA00022884"/>
    </source>
</evidence>
<dbReference type="SUPFAM" id="SSF55120">
    <property type="entry name" value="Pseudouridine synthase"/>
    <property type="match status" value="1"/>
</dbReference>
<dbReference type="Gene3D" id="3.10.290.10">
    <property type="entry name" value="RNA-binding S4 domain"/>
    <property type="match status" value="1"/>
</dbReference>
<dbReference type="EC" id="5.4.99.-" evidence="8"/>
<evidence type="ECO:0000313" key="11">
    <source>
        <dbReference type="Proteomes" id="UP000094291"/>
    </source>
</evidence>
<dbReference type="InterPro" id="IPR002942">
    <property type="entry name" value="S4_RNA-bd"/>
</dbReference>
<dbReference type="InterPro" id="IPR006224">
    <property type="entry name" value="PsdUridine_synth_RluA-like_CS"/>
</dbReference>